<evidence type="ECO:0000256" key="5">
    <source>
        <dbReference type="ARBA" id="ARBA00022692"/>
    </source>
</evidence>
<dbReference type="InterPro" id="IPR000620">
    <property type="entry name" value="EamA_dom"/>
</dbReference>
<feature type="transmembrane region" description="Helical" evidence="8">
    <location>
        <begin position="274"/>
        <end position="298"/>
    </location>
</feature>
<feature type="transmembrane region" description="Helical" evidence="8">
    <location>
        <begin position="45"/>
        <end position="66"/>
    </location>
</feature>
<dbReference type="InterPro" id="IPR037185">
    <property type="entry name" value="EmrE-like"/>
</dbReference>
<dbReference type="NCBIfam" id="TIGR00688">
    <property type="entry name" value="rarD"/>
    <property type="match status" value="1"/>
</dbReference>
<keyword evidence="5 8" id="KW-0812">Transmembrane</keyword>
<keyword evidence="7 8" id="KW-0472">Membrane</keyword>
<name>A0A0B5BC90_9BACT</name>
<dbReference type="KEGG" id="gpi:GPICK_04195"/>
<reference evidence="10 11" key="1">
    <citation type="journal article" date="2015" name="Genome Announc.">
        <title>Complete Genome of Geobacter pickeringii G13T, a Metal-Reducing Isolate from Sedimentary Kaolin Deposits.</title>
        <authorList>
            <person name="Badalamenti J.P."/>
            <person name="Bond D.R."/>
        </authorList>
    </citation>
    <scope>NUCLEOTIDE SEQUENCE [LARGE SCALE GENOMIC DNA]</scope>
    <source>
        <strain evidence="10 11">G13</strain>
    </source>
</reference>
<dbReference type="HOGENOM" id="CLU_054508_1_0_7"/>
<evidence type="ECO:0000256" key="4">
    <source>
        <dbReference type="ARBA" id="ARBA00022475"/>
    </source>
</evidence>
<keyword evidence="11" id="KW-1185">Reference proteome</keyword>
<feature type="transmembrane region" description="Helical" evidence="8">
    <location>
        <begin position="216"/>
        <end position="238"/>
    </location>
</feature>
<dbReference type="Pfam" id="PF00892">
    <property type="entry name" value="EamA"/>
    <property type="match status" value="2"/>
</dbReference>
<dbReference type="InterPro" id="IPR004626">
    <property type="entry name" value="RarD"/>
</dbReference>
<dbReference type="STRING" id="345632.GPICK_04195"/>
<dbReference type="PANTHER" id="PTHR22911:SF137">
    <property type="entry name" value="SOLUTE CARRIER FAMILY 35 MEMBER G2-RELATED"/>
    <property type="match status" value="1"/>
</dbReference>
<evidence type="ECO:0000259" key="9">
    <source>
        <dbReference type="Pfam" id="PF00892"/>
    </source>
</evidence>
<feature type="transmembrane region" description="Helical" evidence="8">
    <location>
        <begin position="78"/>
        <end position="98"/>
    </location>
</feature>
<evidence type="ECO:0000313" key="10">
    <source>
        <dbReference type="EMBL" id="AJE02674.1"/>
    </source>
</evidence>
<feature type="transmembrane region" description="Helical" evidence="8">
    <location>
        <begin position="250"/>
        <end position="268"/>
    </location>
</feature>
<dbReference type="Proteomes" id="UP000057609">
    <property type="component" value="Chromosome"/>
</dbReference>
<evidence type="ECO:0000313" key="11">
    <source>
        <dbReference type="Proteomes" id="UP000057609"/>
    </source>
</evidence>
<keyword evidence="6 8" id="KW-1133">Transmembrane helix</keyword>
<organism evidence="10 11">
    <name type="scientific">Geobacter pickeringii</name>
    <dbReference type="NCBI Taxonomy" id="345632"/>
    <lineage>
        <taxon>Bacteria</taxon>
        <taxon>Pseudomonadati</taxon>
        <taxon>Thermodesulfobacteriota</taxon>
        <taxon>Desulfuromonadia</taxon>
        <taxon>Geobacterales</taxon>
        <taxon>Geobacteraceae</taxon>
        <taxon>Geobacter</taxon>
    </lineage>
</organism>
<evidence type="ECO:0000256" key="3">
    <source>
        <dbReference type="ARBA" id="ARBA00022448"/>
    </source>
</evidence>
<dbReference type="EMBL" id="CP009788">
    <property type="protein sequence ID" value="AJE02674.1"/>
    <property type="molecule type" value="Genomic_DNA"/>
</dbReference>
<feature type="domain" description="EamA" evidence="9">
    <location>
        <begin position="161"/>
        <end position="289"/>
    </location>
</feature>
<keyword evidence="4" id="KW-1003">Cell membrane</keyword>
<dbReference type="PANTHER" id="PTHR22911">
    <property type="entry name" value="ACYL-MALONYL CONDENSING ENZYME-RELATED"/>
    <property type="match status" value="1"/>
</dbReference>
<dbReference type="GO" id="GO:0005886">
    <property type="term" value="C:plasma membrane"/>
    <property type="evidence" value="ECO:0007669"/>
    <property type="project" value="UniProtKB-SubCell"/>
</dbReference>
<feature type="transmembrane region" description="Helical" evidence="8">
    <location>
        <begin position="135"/>
        <end position="151"/>
    </location>
</feature>
<evidence type="ECO:0000256" key="6">
    <source>
        <dbReference type="ARBA" id="ARBA00022989"/>
    </source>
</evidence>
<evidence type="ECO:0000256" key="2">
    <source>
        <dbReference type="ARBA" id="ARBA00007362"/>
    </source>
</evidence>
<dbReference type="RefSeq" id="WP_039740754.1">
    <property type="nucleotide sequence ID" value="NZ_CP009788.1"/>
</dbReference>
<feature type="domain" description="EamA" evidence="9">
    <location>
        <begin position="14"/>
        <end position="150"/>
    </location>
</feature>
<keyword evidence="3" id="KW-0813">Transport</keyword>
<evidence type="ECO:0000256" key="1">
    <source>
        <dbReference type="ARBA" id="ARBA00004651"/>
    </source>
</evidence>
<evidence type="ECO:0000256" key="7">
    <source>
        <dbReference type="ARBA" id="ARBA00023136"/>
    </source>
</evidence>
<comment type="similarity">
    <text evidence="2">Belongs to the EamA transporter family.</text>
</comment>
<feature type="transmembrane region" description="Helical" evidence="8">
    <location>
        <begin position="110"/>
        <end position="128"/>
    </location>
</feature>
<protein>
    <submittedName>
        <fullName evidence="10">Transporter</fullName>
    </submittedName>
</protein>
<evidence type="ECO:0000256" key="8">
    <source>
        <dbReference type="SAM" id="Phobius"/>
    </source>
</evidence>
<proteinExistence type="inferred from homology"/>
<accession>A0A0B5BC90</accession>
<dbReference type="OrthoDB" id="369870at2"/>
<feature type="transmembrane region" description="Helical" evidence="8">
    <location>
        <begin position="12"/>
        <end position="33"/>
    </location>
</feature>
<sequence length="304" mass="32959">MPHAADTAAREARLGVTYALAAYLVWGFFPIYFKALAGVAPLEVLAHRIVWSVMTLALMLTAARRWEGVRAVFAQPKTLLTLCATTLLIAVNWLVFIYAVGAGKVLQSSLGYFINPLVSALLGVVFLRERLRAKQKLSFLLAAAGVAFLTVQHGELPWISLALALSFGLYGLLRKQAPVDSLSGLTVETLLLFPVALAYLLWLAHQGTSAFVAGPTRLTVLLACAGVLTSTPLIWFAAATKRLRLATVGLMQYLVPTLHFLLAVFAYGEPFTRAHLVSFACIWAGLVLYTIDAAKLLFSASRPE</sequence>
<feature type="transmembrane region" description="Helical" evidence="8">
    <location>
        <begin position="185"/>
        <end position="204"/>
    </location>
</feature>
<dbReference type="AlphaFoldDB" id="A0A0B5BC90"/>
<comment type="subcellular location">
    <subcellularLocation>
        <location evidence="1">Cell membrane</location>
        <topology evidence="1">Multi-pass membrane protein</topology>
    </subcellularLocation>
</comment>
<gene>
    <name evidence="10" type="ORF">GPICK_04195</name>
</gene>
<dbReference type="SUPFAM" id="SSF103481">
    <property type="entry name" value="Multidrug resistance efflux transporter EmrE"/>
    <property type="match status" value="2"/>
</dbReference>